<feature type="region of interest" description="Disordered" evidence="1">
    <location>
        <begin position="359"/>
        <end position="427"/>
    </location>
</feature>
<evidence type="ECO:0000256" key="1">
    <source>
        <dbReference type="SAM" id="MobiDB-lite"/>
    </source>
</evidence>
<name>A0A077ZLB7_TRITR</name>
<accession>A0A077ZLB7</accession>
<feature type="compositionally biased region" description="Basic residues" evidence="1">
    <location>
        <begin position="391"/>
        <end position="400"/>
    </location>
</feature>
<protein>
    <submittedName>
        <fullName evidence="2">Uncharacterized protein</fullName>
    </submittedName>
</protein>
<evidence type="ECO:0000313" key="3">
    <source>
        <dbReference type="Proteomes" id="UP000030665"/>
    </source>
</evidence>
<dbReference type="EMBL" id="HG807165">
    <property type="protein sequence ID" value="CDW60524.1"/>
    <property type="molecule type" value="Genomic_DNA"/>
</dbReference>
<dbReference type="AlphaFoldDB" id="A0A077ZLB7"/>
<sequence length="746" mass="85938">MRIMNKYKTSIEVNGENIKALFDCPIVTDIKKATDAVDDGLDVTDMLYSVTAVNMAGAHKQVKRGSVLAQDVCGHWEIMTADEWELRKDDTISDGSSEGLALEAASLQTKGLPKRYTDGKDPFWIMAVVLVQKRNLEECYCIYQQNADKYMKLLQDFGTPSPIMSIKSIHPYMYLDEAQFLPSGCIEAKKNFLKNELGEDPMAYEVDEMTESDVNHALLEIAIDKQMKADEENKKINVLNEGSDLDGTRFEDIERQKFEFELAEMKKDGCSKKEIKEFIDEYNASHKQKVDDEPYISDEDRIHQEMESKDVEKTSECSVEGEFDAPEIDYDKLHEESEAFKKEQLKVAKRKWKRAYDADSEKREGREFENEFGEDEECETLQLPNKEVVPVKRKPGRPKKSSLDYTASKRDTTKKRGRKPSSTKNEVKKTITKDELIANKEFICASEDSEILIDFGGYRRETLGCYVTVDDNPEHWTKKVHSWKAKVSYETEDDAWEFLNQNPRLKALGWHPYLCKVVAEIGKRRMADRLDKVKKGYYFFWEDEEVIRENDGFLHRCSSFSWKSRYKEPTPFVAVVEEEFTYLKPPFDPCGKYDIYDVQTSKSTGLYLINKDSKDHLTKKGYYEYGNGIYPLKLWVHIGKDLKELIDSCFDKCNAPDSDYGGVTYSDAVRKSDRRRGVLVSFPCQKVMSMNYCCHEASHVCDAIEEHTDLEHGGEPSAYLMGWIASCINNARLGIGDFVELKDEEE</sequence>
<organism evidence="2 3">
    <name type="scientific">Trichuris trichiura</name>
    <name type="common">Whipworm</name>
    <name type="synonym">Trichocephalus trichiurus</name>
    <dbReference type="NCBI Taxonomy" id="36087"/>
    <lineage>
        <taxon>Eukaryota</taxon>
        <taxon>Metazoa</taxon>
        <taxon>Ecdysozoa</taxon>
        <taxon>Nematoda</taxon>
        <taxon>Enoplea</taxon>
        <taxon>Dorylaimia</taxon>
        <taxon>Trichinellida</taxon>
        <taxon>Trichuridae</taxon>
        <taxon>Trichuris</taxon>
    </lineage>
</organism>
<dbReference type="Proteomes" id="UP000030665">
    <property type="component" value="Unassembled WGS sequence"/>
</dbReference>
<proteinExistence type="predicted"/>
<evidence type="ECO:0000313" key="2">
    <source>
        <dbReference type="EMBL" id="CDW60524.1"/>
    </source>
</evidence>
<reference evidence="2" key="1">
    <citation type="submission" date="2014-01" db="EMBL/GenBank/DDBJ databases">
        <authorList>
            <person name="Aslett M."/>
        </authorList>
    </citation>
    <scope>NUCLEOTIDE SEQUENCE</scope>
</reference>
<feature type="compositionally biased region" description="Basic residues" evidence="1">
    <location>
        <begin position="412"/>
        <end position="421"/>
    </location>
</feature>
<gene>
    <name evidence="2" type="ORF">TTRE_0000891101</name>
</gene>
<keyword evidence="3" id="KW-1185">Reference proteome</keyword>
<feature type="compositionally biased region" description="Acidic residues" evidence="1">
    <location>
        <begin position="370"/>
        <end position="379"/>
    </location>
</feature>
<feature type="compositionally biased region" description="Basic and acidic residues" evidence="1">
    <location>
        <begin position="359"/>
        <end position="369"/>
    </location>
</feature>
<reference evidence="2" key="2">
    <citation type="submission" date="2014-03" db="EMBL/GenBank/DDBJ databases">
        <title>The whipworm genome and dual-species transcriptomics of an intimate host-pathogen interaction.</title>
        <authorList>
            <person name="Foth B.J."/>
            <person name="Tsai I.J."/>
            <person name="Reid A.J."/>
            <person name="Bancroft A.J."/>
            <person name="Nichol S."/>
            <person name="Tracey A."/>
            <person name="Holroyd N."/>
            <person name="Cotton J.A."/>
            <person name="Stanley E.J."/>
            <person name="Zarowiecki M."/>
            <person name="Liu J.Z."/>
            <person name="Huckvale T."/>
            <person name="Cooper P.J."/>
            <person name="Grencis R.K."/>
            <person name="Berriman M."/>
        </authorList>
    </citation>
    <scope>NUCLEOTIDE SEQUENCE [LARGE SCALE GENOMIC DNA]</scope>
</reference>